<feature type="compositionally biased region" description="Polar residues" evidence="1">
    <location>
        <begin position="128"/>
        <end position="137"/>
    </location>
</feature>
<protein>
    <recommendedName>
        <fullName evidence="4">RING-type domain-containing protein</fullName>
    </recommendedName>
</protein>
<reference evidence="2 3" key="1">
    <citation type="submission" date="2024-07" db="EMBL/GenBank/DDBJ databases">
        <title>Section-level genome sequencing and comparative genomics of Aspergillus sections Usti and Cavernicolus.</title>
        <authorList>
            <consortium name="Lawrence Berkeley National Laboratory"/>
            <person name="Nybo J.L."/>
            <person name="Vesth T.C."/>
            <person name="Theobald S."/>
            <person name="Frisvad J.C."/>
            <person name="Larsen T.O."/>
            <person name="Kjaerboelling I."/>
            <person name="Rothschild-Mancinelli K."/>
            <person name="Lyhne E.K."/>
            <person name="Kogle M.E."/>
            <person name="Barry K."/>
            <person name="Clum A."/>
            <person name="Na H."/>
            <person name="Ledsgaard L."/>
            <person name="Lin J."/>
            <person name="Lipzen A."/>
            <person name="Kuo A."/>
            <person name="Riley R."/>
            <person name="Mondo S."/>
            <person name="Labutti K."/>
            <person name="Haridas S."/>
            <person name="Pangalinan J."/>
            <person name="Salamov A.A."/>
            <person name="Simmons B.A."/>
            <person name="Magnuson J.K."/>
            <person name="Chen J."/>
            <person name="Drula E."/>
            <person name="Henrissat B."/>
            <person name="Wiebenga A."/>
            <person name="Lubbers R.J."/>
            <person name="Gomes A.C."/>
            <person name="Macurrencykelacurrency M.R."/>
            <person name="Stajich J."/>
            <person name="Grigoriev I.V."/>
            <person name="Mortensen U.H."/>
            <person name="De Vries R.P."/>
            <person name="Baker S.E."/>
            <person name="Andersen M.R."/>
        </authorList>
    </citation>
    <scope>NUCLEOTIDE SEQUENCE [LARGE SCALE GENOMIC DNA]</scope>
    <source>
        <strain evidence="2 3">CBS 449.75</strain>
    </source>
</reference>
<feature type="compositionally biased region" description="Basic residues" evidence="1">
    <location>
        <begin position="149"/>
        <end position="159"/>
    </location>
</feature>
<feature type="compositionally biased region" description="Polar residues" evidence="1">
    <location>
        <begin position="95"/>
        <end position="109"/>
    </location>
</feature>
<name>A0ABR4M4M3_9EURO</name>
<feature type="compositionally biased region" description="Basic residues" evidence="1">
    <location>
        <begin position="1"/>
        <end position="12"/>
    </location>
</feature>
<evidence type="ECO:0000313" key="2">
    <source>
        <dbReference type="EMBL" id="KAL2871529.1"/>
    </source>
</evidence>
<accession>A0ABR4M4M3</accession>
<proteinExistence type="predicted"/>
<keyword evidence="3" id="KW-1185">Reference proteome</keyword>
<evidence type="ECO:0000313" key="3">
    <source>
        <dbReference type="Proteomes" id="UP001610432"/>
    </source>
</evidence>
<feature type="compositionally biased region" description="Low complexity" evidence="1">
    <location>
        <begin position="110"/>
        <end position="127"/>
    </location>
</feature>
<feature type="compositionally biased region" description="Basic and acidic residues" evidence="1">
    <location>
        <begin position="45"/>
        <end position="61"/>
    </location>
</feature>
<evidence type="ECO:0008006" key="4">
    <source>
        <dbReference type="Google" id="ProtNLM"/>
    </source>
</evidence>
<dbReference type="RefSeq" id="XP_070890508.1">
    <property type="nucleotide sequence ID" value="XM_071024987.1"/>
</dbReference>
<dbReference type="GeneID" id="98140059"/>
<comment type="caution">
    <text evidence="2">The sequence shown here is derived from an EMBL/GenBank/DDBJ whole genome shotgun (WGS) entry which is preliminary data.</text>
</comment>
<gene>
    <name evidence="2" type="ORF">BJX67DRAFT_164421</name>
</gene>
<dbReference type="EMBL" id="JBFXLQ010000003">
    <property type="protein sequence ID" value="KAL2871529.1"/>
    <property type="molecule type" value="Genomic_DNA"/>
</dbReference>
<feature type="region of interest" description="Disordered" evidence="1">
    <location>
        <begin position="1"/>
        <end position="169"/>
    </location>
</feature>
<organism evidence="2 3">
    <name type="scientific">Aspergillus lucknowensis</name>
    <dbReference type="NCBI Taxonomy" id="176173"/>
    <lineage>
        <taxon>Eukaryota</taxon>
        <taxon>Fungi</taxon>
        <taxon>Dikarya</taxon>
        <taxon>Ascomycota</taxon>
        <taxon>Pezizomycotina</taxon>
        <taxon>Eurotiomycetes</taxon>
        <taxon>Eurotiomycetidae</taxon>
        <taxon>Eurotiales</taxon>
        <taxon>Aspergillaceae</taxon>
        <taxon>Aspergillus</taxon>
        <taxon>Aspergillus subgen. Nidulantes</taxon>
    </lineage>
</organism>
<feature type="region of interest" description="Disordered" evidence="1">
    <location>
        <begin position="191"/>
        <end position="220"/>
    </location>
</feature>
<dbReference type="Proteomes" id="UP001610432">
    <property type="component" value="Unassembled WGS sequence"/>
</dbReference>
<evidence type="ECO:0000256" key="1">
    <source>
        <dbReference type="SAM" id="MobiDB-lite"/>
    </source>
</evidence>
<sequence length="367" mass="40089">MPIKPKKKKAHNQKGQTSNSDGLPRGSEVDNSTTEITKELANTLHIEDSQRVEIPLREKPVNEPVNKPVQEPGKQNLAVTGSPKEGSFRRRIRALTSSSTKSSTGVNRQSWESQSSSATSSRVLSASLRDSATTQEGNPPEGITQSPTSKKKRNKKTSPKKTAAAPGVMRYIRSPHDYMFIDLDQLESQAMNNGLDSGAPGGGANEKSDGGQPPEPNNMSSFDELIAYIRHATGTETKPISLTDPNVPRRQGDARAWDYRNLWCISCRGPCPICNTTCCLREEALQKASDGTLNAEEVEKAKRFAKIIERLGAYAKDASTFSQCSPPDGCGRHVCPDCCGVCPSQICRGIQCKECKPKPWDNCDWPE</sequence>